<dbReference type="EMBL" id="JAHLFG010000085">
    <property type="protein sequence ID" value="MBU3827355.1"/>
    <property type="molecule type" value="Genomic_DNA"/>
</dbReference>
<dbReference type="GO" id="GO:0009401">
    <property type="term" value="P:phosphoenolpyruvate-dependent sugar phosphotransferase system"/>
    <property type="evidence" value="ECO:0007669"/>
    <property type="project" value="InterPro"/>
</dbReference>
<evidence type="ECO:0000259" key="10">
    <source>
        <dbReference type="Pfam" id="PF02896"/>
    </source>
</evidence>
<comment type="cofactor">
    <cofactor evidence="1">
        <name>Mg(2+)</name>
        <dbReference type="ChEBI" id="CHEBI:18420"/>
    </cofactor>
</comment>
<evidence type="ECO:0000256" key="3">
    <source>
        <dbReference type="ARBA" id="ARBA00016544"/>
    </source>
</evidence>
<feature type="domain" description="PEP-utilising enzyme mobile" evidence="9">
    <location>
        <begin position="153"/>
        <end position="222"/>
    </location>
</feature>
<dbReference type="InterPro" id="IPR050499">
    <property type="entry name" value="PEP-utilizing_PTS_enzyme"/>
</dbReference>
<protein>
    <recommendedName>
        <fullName evidence="3">Phosphoenolpyruvate-protein phosphotransferase</fullName>
    </recommendedName>
    <alternativeName>
        <fullName evidence="8">Phosphotransferase system, enzyme I</fullName>
    </alternativeName>
</protein>
<feature type="domain" description="PEP-utilising enzyme C-terminal" evidence="10">
    <location>
        <begin position="256"/>
        <end position="518"/>
    </location>
</feature>
<evidence type="ECO:0000313" key="12">
    <source>
        <dbReference type="EMBL" id="MBU3827355.1"/>
    </source>
</evidence>
<dbReference type="InterPro" id="IPR040442">
    <property type="entry name" value="Pyrv_kinase-like_dom_sf"/>
</dbReference>
<dbReference type="PRINTS" id="PR01736">
    <property type="entry name" value="PHPHTRNFRASE"/>
</dbReference>
<dbReference type="PANTHER" id="PTHR46244:SF3">
    <property type="entry name" value="PHOSPHOENOLPYRUVATE-PROTEIN PHOSPHOTRANSFERASE"/>
    <property type="match status" value="1"/>
</dbReference>
<dbReference type="InterPro" id="IPR015813">
    <property type="entry name" value="Pyrv/PenolPyrv_kinase-like_dom"/>
</dbReference>
<evidence type="ECO:0000259" key="11">
    <source>
        <dbReference type="Pfam" id="PF05524"/>
    </source>
</evidence>
<sequence>MYSLTGMTVCEGAAAGSALQLRCPRIAPRIKAGHIEPEAEIAAFERTCHDFVARLYQVMQGPAPDKVRDLFGAVAGFIQAPDNQEQIKSLIKDGMSARAACTSVLLENLKAFEHSDDVEVKAQLRELNALAREFIASLDQEESDSFVIPELTAPTVIVAQDLSPARFLCLRTEFVSAVVLEGGMASGHLGVVLRELRIPALFSVIGANAIKDGEQVLVDASNASLIVQPPQEALNELLHSQVMAPDYPEDPGLDSNVTVACSIGAARELEVNQTFTRHGIGLLRSEFLFLGSDHEPTEEEMELCFGRLFAKIPEHAPLSARTFDFAGDKKPIFTVNLDDTGPLHGYGACVGTALLKKEIRAMLQAARERDICIVFPLVVRFSEGNYLNSLLCDAIDELQAEGKPCARNCHSALMIETPAAVLCASAFASLSSRFIIGTSSLAEYASAPRTPDTSFTPALAKMIALACKGAHDAKVKVGVAGRFAARVELLPFFLQLGVDYISVDSYSVPKVGAALERLDSEQHTPCFNPELYAKVMHLTSGRDITALINNLNFLG</sequence>
<dbReference type="InterPro" id="IPR000121">
    <property type="entry name" value="PEP_util_C"/>
</dbReference>
<dbReference type="Pfam" id="PF05524">
    <property type="entry name" value="PEP-utilisers_N"/>
    <property type="match status" value="1"/>
</dbReference>
<name>A0A9E2KPW0_9GAMM</name>
<reference evidence="12" key="1">
    <citation type="journal article" date="2021" name="PeerJ">
        <title>Extensive microbial diversity within the chicken gut microbiome revealed by metagenomics and culture.</title>
        <authorList>
            <person name="Gilroy R."/>
            <person name="Ravi A."/>
            <person name="Getino M."/>
            <person name="Pursley I."/>
            <person name="Horton D.L."/>
            <person name="Alikhan N.F."/>
            <person name="Baker D."/>
            <person name="Gharbi K."/>
            <person name="Hall N."/>
            <person name="Watson M."/>
            <person name="Adriaenssens E.M."/>
            <person name="Foster-Nyarko E."/>
            <person name="Jarju S."/>
            <person name="Secka A."/>
            <person name="Antonio M."/>
            <person name="Oren A."/>
            <person name="Chaudhuri R.R."/>
            <person name="La Ragione R."/>
            <person name="Hildebrand F."/>
            <person name="Pallen M.J."/>
        </authorList>
    </citation>
    <scope>NUCLEOTIDE SEQUENCE</scope>
    <source>
        <strain evidence="12">687</strain>
    </source>
</reference>
<dbReference type="SUPFAM" id="SSF47831">
    <property type="entry name" value="Enzyme I of the PEP:sugar phosphotransferase system HPr-binding (sub)domain"/>
    <property type="match status" value="1"/>
</dbReference>
<dbReference type="Pfam" id="PF02896">
    <property type="entry name" value="PEP-utilizers_C"/>
    <property type="match status" value="1"/>
</dbReference>
<evidence type="ECO:0000256" key="1">
    <source>
        <dbReference type="ARBA" id="ARBA00001946"/>
    </source>
</evidence>
<dbReference type="SUPFAM" id="SSF52009">
    <property type="entry name" value="Phosphohistidine domain"/>
    <property type="match status" value="1"/>
</dbReference>
<dbReference type="AlphaFoldDB" id="A0A9E2KPW0"/>
<dbReference type="InterPro" id="IPR008731">
    <property type="entry name" value="PTS_EIN"/>
</dbReference>
<comment type="caution">
    <text evidence="12">The sequence shown here is derived from an EMBL/GenBank/DDBJ whole genome shotgun (WGS) entry which is preliminary data.</text>
</comment>
<keyword evidence="6" id="KW-0418">Kinase</keyword>
<dbReference type="Gene3D" id="1.10.274.10">
    <property type="entry name" value="PtsI, HPr-binding domain"/>
    <property type="match status" value="1"/>
</dbReference>
<dbReference type="SUPFAM" id="SSF51621">
    <property type="entry name" value="Phosphoenolpyruvate/pyruvate domain"/>
    <property type="match status" value="1"/>
</dbReference>
<evidence type="ECO:0000256" key="4">
    <source>
        <dbReference type="ARBA" id="ARBA00022679"/>
    </source>
</evidence>
<evidence type="ECO:0000256" key="8">
    <source>
        <dbReference type="ARBA" id="ARBA00033235"/>
    </source>
</evidence>
<evidence type="ECO:0000256" key="5">
    <source>
        <dbReference type="ARBA" id="ARBA00022723"/>
    </source>
</evidence>
<evidence type="ECO:0000256" key="2">
    <source>
        <dbReference type="ARBA" id="ARBA00007837"/>
    </source>
</evidence>
<dbReference type="GO" id="GO:0046872">
    <property type="term" value="F:metal ion binding"/>
    <property type="evidence" value="ECO:0007669"/>
    <property type="project" value="UniProtKB-KW"/>
</dbReference>
<dbReference type="Proteomes" id="UP000824150">
    <property type="component" value="Unassembled WGS sequence"/>
</dbReference>
<evidence type="ECO:0000313" key="13">
    <source>
        <dbReference type="Proteomes" id="UP000824150"/>
    </source>
</evidence>
<dbReference type="Gene3D" id="3.50.30.10">
    <property type="entry name" value="Phosphohistidine domain"/>
    <property type="match status" value="1"/>
</dbReference>
<evidence type="ECO:0000256" key="6">
    <source>
        <dbReference type="ARBA" id="ARBA00022777"/>
    </source>
</evidence>
<dbReference type="Pfam" id="PF00391">
    <property type="entry name" value="PEP-utilizers"/>
    <property type="match status" value="1"/>
</dbReference>
<keyword evidence="7" id="KW-0460">Magnesium</keyword>
<keyword evidence="5" id="KW-0479">Metal-binding</keyword>
<dbReference type="PANTHER" id="PTHR46244">
    <property type="entry name" value="PHOSPHOENOLPYRUVATE-PROTEIN PHOSPHOTRANSFERASE"/>
    <property type="match status" value="1"/>
</dbReference>
<dbReference type="Gene3D" id="3.20.20.60">
    <property type="entry name" value="Phosphoenolpyruvate-binding domains"/>
    <property type="match status" value="1"/>
</dbReference>
<dbReference type="InterPro" id="IPR008279">
    <property type="entry name" value="PEP-util_enz_mobile_dom"/>
</dbReference>
<dbReference type="InterPro" id="IPR036637">
    <property type="entry name" value="Phosphohistidine_dom_sf"/>
</dbReference>
<accession>A0A9E2KPW0</accession>
<dbReference type="InterPro" id="IPR036618">
    <property type="entry name" value="PtsI_HPr-bd_sf"/>
</dbReference>
<comment type="similarity">
    <text evidence="2">Belongs to the PEP-utilizing enzyme family.</text>
</comment>
<evidence type="ECO:0000259" key="9">
    <source>
        <dbReference type="Pfam" id="PF00391"/>
    </source>
</evidence>
<reference evidence="12" key="2">
    <citation type="submission" date="2021-04" db="EMBL/GenBank/DDBJ databases">
        <authorList>
            <person name="Gilroy R."/>
        </authorList>
    </citation>
    <scope>NUCLEOTIDE SEQUENCE</scope>
    <source>
        <strain evidence="12">687</strain>
    </source>
</reference>
<gene>
    <name evidence="12" type="ORF">IAA31_07715</name>
</gene>
<feature type="domain" description="Phosphotransferase system enzyme I N-terminal" evidence="11">
    <location>
        <begin position="5"/>
        <end position="117"/>
    </location>
</feature>
<dbReference type="GO" id="GO:0016301">
    <property type="term" value="F:kinase activity"/>
    <property type="evidence" value="ECO:0007669"/>
    <property type="project" value="UniProtKB-KW"/>
</dbReference>
<proteinExistence type="inferred from homology"/>
<keyword evidence="4" id="KW-0808">Transferase</keyword>
<evidence type="ECO:0000256" key="7">
    <source>
        <dbReference type="ARBA" id="ARBA00022842"/>
    </source>
</evidence>
<organism evidence="12 13">
    <name type="scientific">Candidatus Anaerobiospirillum merdipullorum</name>
    <dbReference type="NCBI Taxonomy" id="2838450"/>
    <lineage>
        <taxon>Bacteria</taxon>
        <taxon>Pseudomonadati</taxon>
        <taxon>Pseudomonadota</taxon>
        <taxon>Gammaproteobacteria</taxon>
        <taxon>Aeromonadales</taxon>
        <taxon>Succinivibrionaceae</taxon>
        <taxon>Anaerobiospirillum</taxon>
    </lineage>
</organism>